<dbReference type="CDD" id="cd16831">
    <property type="entry name" value="HemS-like_C"/>
    <property type="match status" value="1"/>
</dbReference>
<organism evidence="2 3">
    <name type="scientific">Pseudomonas aeruginosa</name>
    <dbReference type="NCBI Taxonomy" id="287"/>
    <lineage>
        <taxon>Bacteria</taxon>
        <taxon>Pseudomonadati</taxon>
        <taxon>Pseudomonadota</taxon>
        <taxon>Gammaproteobacteria</taxon>
        <taxon>Pseudomonadales</taxon>
        <taxon>Pseudomonadaceae</taxon>
        <taxon>Pseudomonas</taxon>
    </lineage>
</organism>
<proteinExistence type="predicted"/>
<dbReference type="Proteomes" id="UP000045039">
    <property type="component" value="Unassembled WGS sequence"/>
</dbReference>
<evidence type="ECO:0000313" key="2">
    <source>
        <dbReference type="EMBL" id="CRO39536.1"/>
    </source>
</evidence>
<comment type="caution">
    <text evidence="2">The sequence shown here is derived from an EMBL/GenBank/DDBJ whole genome shotgun (WGS) entry which is preliminary data.</text>
</comment>
<name>A0A9P1R0L5_PSEAI</name>
<dbReference type="SUPFAM" id="SSF144064">
    <property type="entry name" value="Heme iron utilization protein-like"/>
    <property type="match status" value="1"/>
</dbReference>
<dbReference type="InterPro" id="IPR007845">
    <property type="entry name" value="HemS/ChuX_dom"/>
</dbReference>
<protein>
    <submittedName>
        <fullName evidence="2">Hemin transport protein HemS</fullName>
    </submittedName>
</protein>
<dbReference type="GO" id="GO:0006826">
    <property type="term" value="P:iron ion transport"/>
    <property type="evidence" value="ECO:0007669"/>
    <property type="project" value="InterPro"/>
</dbReference>
<feature type="domain" description="Haemin-degrading HemS/ChuX" evidence="1">
    <location>
        <begin position="244"/>
        <end position="375"/>
    </location>
</feature>
<dbReference type="Gene3D" id="3.40.1570.10">
    <property type="entry name" value="HemS/ChuS/ChuX like domains"/>
    <property type="match status" value="2"/>
</dbReference>
<evidence type="ECO:0000259" key="1">
    <source>
        <dbReference type="Pfam" id="PF05171"/>
    </source>
</evidence>
<evidence type="ECO:0000313" key="3">
    <source>
        <dbReference type="Proteomes" id="UP000045039"/>
    </source>
</evidence>
<reference evidence="3" key="1">
    <citation type="submission" date="2015-06" db="EMBL/GenBank/DDBJ databases">
        <authorList>
            <person name="Radhakrishnan Rajesh"/>
            <person name="Underwood Anthony"/>
            <person name="Al-Shahib Ali"/>
        </authorList>
    </citation>
    <scope>NUCLEOTIDE SEQUENCE [LARGE SCALE GENOMIC DNA]</scope>
    <source>
        <strain evidence="3">P19_London_7_VIM_2_05_10</strain>
    </source>
</reference>
<dbReference type="CDD" id="cd16830">
    <property type="entry name" value="HemS-like_N"/>
    <property type="match status" value="1"/>
</dbReference>
<dbReference type="InterPro" id="IPR053733">
    <property type="entry name" value="Heme_Transport_Util_sf"/>
</dbReference>
<accession>A0A9P1R0L5</accession>
<dbReference type="Pfam" id="PF05171">
    <property type="entry name" value="HemS"/>
    <property type="match status" value="2"/>
</dbReference>
<feature type="domain" description="Haemin-degrading HemS/ChuX" evidence="1">
    <location>
        <begin position="62"/>
        <end position="191"/>
    </location>
</feature>
<sequence length="378" mass="41857">MRFVAKFTCFARSATEPDMPEEPSMSSTPSLSHSPAELYRAWQDLRAERPQLRARDAAALLQVSEGELVASRVGIDAVRLRQDWAALLPALGELGPIMALTRNEHCVHERKGPYREVTVSANGQMGLVVSPDIDLRLFLGGWSAVFAIAEETARGTQRSIQVFDQQGVAVHKVFLTEASDVRAWEPLVERLRAAEQDAVLALREPRAPAASLVDAQIDAAALREGWAALKDTHHFHALLKKHGAQRTQALRLAGGEWAERLDNGDLAKLFEAAAESGLPIMVFVGNAHCIQIHTGPVCNLKWLDDWFNVLDPEFNLHLKTTGIAELWRVRKPSTDGIVTSWEAFDADGELIVQLFGARKPGEPERDDWRELAESFKAL</sequence>
<dbReference type="EMBL" id="CVVU01000077">
    <property type="protein sequence ID" value="CRO39536.1"/>
    <property type="molecule type" value="Genomic_DNA"/>
</dbReference>
<dbReference type="AlphaFoldDB" id="A0A9P1R0L5"/>
<gene>
    <name evidence="2" type="primary">hemS</name>
    <name evidence="2" type="ORF">PAERUG_P19_London_7_VIM_2_05_10_01535</name>
</gene>